<dbReference type="PANTHER" id="PTHR30086">
    <property type="entry name" value="ARGININE EXPORTER PROTEIN ARGO"/>
    <property type="match status" value="1"/>
</dbReference>
<feature type="transmembrane region" description="Helical" evidence="6">
    <location>
        <begin position="40"/>
        <end position="61"/>
    </location>
</feature>
<dbReference type="InterPro" id="IPR001123">
    <property type="entry name" value="LeuE-type"/>
</dbReference>
<feature type="transmembrane region" description="Helical" evidence="6">
    <location>
        <begin position="73"/>
        <end position="91"/>
    </location>
</feature>
<comment type="subcellular location">
    <subcellularLocation>
        <location evidence="1">Cell membrane</location>
        <topology evidence="1">Multi-pass membrane protein</topology>
    </subcellularLocation>
</comment>
<keyword evidence="5 6" id="KW-0472">Membrane</keyword>
<dbReference type="GO" id="GO:0015171">
    <property type="term" value="F:amino acid transmembrane transporter activity"/>
    <property type="evidence" value="ECO:0007669"/>
    <property type="project" value="TreeGrafter"/>
</dbReference>
<dbReference type="Proteomes" id="UP000032233">
    <property type="component" value="Unassembled WGS sequence"/>
</dbReference>
<keyword evidence="3 6" id="KW-0812">Transmembrane</keyword>
<evidence type="ECO:0000313" key="7">
    <source>
        <dbReference type="EMBL" id="KIX14215.1"/>
    </source>
</evidence>
<accession>A0A0D2JX93</accession>
<feature type="transmembrane region" description="Helical" evidence="6">
    <location>
        <begin position="190"/>
        <end position="208"/>
    </location>
</feature>
<organism evidence="7 8">
    <name type="scientific">Dethiosulfatarculus sandiegensis</name>
    <dbReference type="NCBI Taxonomy" id="1429043"/>
    <lineage>
        <taxon>Bacteria</taxon>
        <taxon>Pseudomonadati</taxon>
        <taxon>Thermodesulfobacteriota</taxon>
        <taxon>Desulfarculia</taxon>
        <taxon>Desulfarculales</taxon>
        <taxon>Desulfarculaceae</taxon>
        <taxon>Dethiosulfatarculus</taxon>
    </lineage>
</organism>
<dbReference type="InParanoid" id="A0A0D2JX93"/>
<comment type="caution">
    <text evidence="7">The sequence shown here is derived from an EMBL/GenBank/DDBJ whole genome shotgun (WGS) entry which is preliminary data.</text>
</comment>
<feature type="transmembrane region" description="Helical" evidence="6">
    <location>
        <begin position="6"/>
        <end position="28"/>
    </location>
</feature>
<dbReference type="FunCoup" id="A0A0D2JX93">
    <property type="interactions" value="103"/>
</dbReference>
<evidence type="ECO:0000256" key="5">
    <source>
        <dbReference type="ARBA" id="ARBA00023136"/>
    </source>
</evidence>
<dbReference type="Pfam" id="PF01810">
    <property type="entry name" value="LysE"/>
    <property type="match status" value="1"/>
</dbReference>
<protein>
    <submittedName>
        <fullName evidence="7">Lysine transporter LysE</fullName>
    </submittedName>
</protein>
<dbReference type="AlphaFoldDB" id="A0A0D2JX93"/>
<feature type="transmembrane region" description="Helical" evidence="6">
    <location>
        <begin position="152"/>
        <end position="178"/>
    </location>
</feature>
<reference evidence="7 8" key="1">
    <citation type="submission" date="2013-11" db="EMBL/GenBank/DDBJ databases">
        <title>Metagenomic analysis of a methanogenic consortium involved in long chain n-alkane degradation.</title>
        <authorList>
            <person name="Davidova I.A."/>
            <person name="Callaghan A.V."/>
            <person name="Wawrik B."/>
            <person name="Pruitt S."/>
            <person name="Marks C."/>
            <person name="Duncan K.E."/>
            <person name="Suflita J.M."/>
        </authorList>
    </citation>
    <scope>NUCLEOTIDE SEQUENCE [LARGE SCALE GENOMIC DNA]</scope>
    <source>
        <strain evidence="7 8">SPR</strain>
    </source>
</reference>
<gene>
    <name evidence="7" type="ORF">X474_09480</name>
</gene>
<evidence type="ECO:0000256" key="1">
    <source>
        <dbReference type="ARBA" id="ARBA00004651"/>
    </source>
</evidence>
<evidence type="ECO:0000313" key="8">
    <source>
        <dbReference type="Proteomes" id="UP000032233"/>
    </source>
</evidence>
<evidence type="ECO:0000256" key="4">
    <source>
        <dbReference type="ARBA" id="ARBA00022989"/>
    </source>
</evidence>
<proteinExistence type="predicted"/>
<feature type="transmembrane region" description="Helical" evidence="6">
    <location>
        <begin position="112"/>
        <end position="140"/>
    </location>
</feature>
<evidence type="ECO:0000256" key="6">
    <source>
        <dbReference type="SAM" id="Phobius"/>
    </source>
</evidence>
<dbReference type="PANTHER" id="PTHR30086:SF20">
    <property type="entry name" value="ARGININE EXPORTER PROTEIN ARGO-RELATED"/>
    <property type="match status" value="1"/>
</dbReference>
<keyword evidence="2" id="KW-1003">Cell membrane</keyword>
<evidence type="ECO:0000256" key="2">
    <source>
        <dbReference type="ARBA" id="ARBA00022475"/>
    </source>
</evidence>
<dbReference type="PATRIC" id="fig|1429043.3.peg.2006"/>
<dbReference type="GO" id="GO:0005886">
    <property type="term" value="C:plasma membrane"/>
    <property type="evidence" value="ECO:0007669"/>
    <property type="project" value="UniProtKB-SubCell"/>
</dbReference>
<name>A0A0D2JX93_9BACT</name>
<sequence length="209" mass="21842">MNVFLLAQGLVIGISVSAPVGPIGALCISRTLEKGRLSGFFSGLGAACADTCFAIAAALGVGLVESLLNEHQSGFRLIGGLVLLAIGLRTLRAKPTYSHKNGGRLSKRGLIGDFLSTFFLTLTNPMTVLFFAAVFSALGLKVAGQGWHDPAILISGVFIGSCGWWLFLSLGVGILGAGMGPSFRLWMNRIAGLVVMGFGMVMLVSAFFN</sequence>
<dbReference type="STRING" id="1429043.X474_09480"/>
<keyword evidence="8" id="KW-1185">Reference proteome</keyword>
<keyword evidence="4 6" id="KW-1133">Transmembrane helix</keyword>
<evidence type="ECO:0000256" key="3">
    <source>
        <dbReference type="ARBA" id="ARBA00022692"/>
    </source>
</evidence>
<dbReference type="EMBL" id="AZAC01000011">
    <property type="protein sequence ID" value="KIX14215.1"/>
    <property type="molecule type" value="Genomic_DNA"/>
</dbReference>